<accession>A0ABZ2L6X1</accession>
<dbReference type="EMBL" id="CP089983">
    <property type="protein sequence ID" value="WXB06682.1"/>
    <property type="molecule type" value="Genomic_DNA"/>
</dbReference>
<dbReference type="InterPro" id="IPR017441">
    <property type="entry name" value="Protein_kinase_ATP_BS"/>
</dbReference>
<keyword evidence="8" id="KW-0723">Serine/threonine-protein kinase</keyword>
<dbReference type="SUPFAM" id="SSF56112">
    <property type="entry name" value="Protein kinase-like (PK-like)"/>
    <property type="match status" value="1"/>
</dbReference>
<dbReference type="PROSITE" id="PS50011">
    <property type="entry name" value="PROTEIN_KINASE_DOM"/>
    <property type="match status" value="1"/>
</dbReference>
<gene>
    <name evidence="8" type="ORF">LVJ94_05470</name>
</gene>
<keyword evidence="1" id="KW-0808">Transferase</keyword>
<dbReference type="InterPro" id="IPR011009">
    <property type="entry name" value="Kinase-like_dom_sf"/>
</dbReference>
<dbReference type="Pfam" id="PF00069">
    <property type="entry name" value="Pkinase"/>
    <property type="match status" value="1"/>
</dbReference>
<dbReference type="SMART" id="SM00220">
    <property type="entry name" value="S_TKc"/>
    <property type="match status" value="1"/>
</dbReference>
<evidence type="ECO:0000256" key="2">
    <source>
        <dbReference type="ARBA" id="ARBA00022741"/>
    </source>
</evidence>
<dbReference type="Gene3D" id="1.10.510.10">
    <property type="entry name" value="Transferase(Phosphotransferase) domain 1"/>
    <property type="match status" value="1"/>
</dbReference>
<sequence>MTSSLPSMELSPRVALFSAVWAGVAALGVALHAATTLLLGGAADLRAAPFVLQVLSAVIPIVMWALCRVPRSTAFCRAVEALGLVAGTVAIAFMCHLLAHQRISSIPGTSPEVSALLVSNAYEILSLIAVFSSSLIFTARSALVPSRMSHTIVLGLAIGITTILVLVLAYDGRPSEGDYTRIVIVIFTTSTWTLAVAMCAVLSAIIHGLHREIQKARKLGQYTLEEKIGEGGMGVVYRAHHAMLRRPTAIKLLQPDRVGDEAVKRFEREVQLTAELTHPNTITVYDYGRTPDGIFYYAMEFLDGASVQAIVEATGAQPPRRVVHVLRMITGALSEAHGRGLIHRDIKPANIILSERGGTPDVATILDFGLVRDLGNREDVGATFEGKLMGTPMYLAPEVIKDANAADARTDIYALGVVAYCMLIGHPPFEGKTIFEVCSHHLHSPVVPPSIRLNAPLHAGLEALLLRCLAKDPAERPQSAIALSEALATFDVAPWTADDARSWWKTHGPKIRIARDRTPLAGSQTELALTKV</sequence>
<feature type="domain" description="Protein kinase" evidence="7">
    <location>
        <begin position="222"/>
        <end position="496"/>
    </location>
</feature>
<keyword evidence="6" id="KW-0812">Transmembrane</keyword>
<proteinExistence type="predicted"/>
<dbReference type="InterPro" id="IPR000719">
    <property type="entry name" value="Prot_kinase_dom"/>
</dbReference>
<keyword evidence="6" id="KW-0472">Membrane</keyword>
<evidence type="ECO:0000313" key="9">
    <source>
        <dbReference type="Proteomes" id="UP001374803"/>
    </source>
</evidence>
<dbReference type="PANTHER" id="PTHR43289:SF6">
    <property type="entry name" value="SERINE_THREONINE-PROTEIN KINASE NEKL-3"/>
    <property type="match status" value="1"/>
</dbReference>
<organism evidence="8 9">
    <name type="scientific">Pendulispora rubella</name>
    <dbReference type="NCBI Taxonomy" id="2741070"/>
    <lineage>
        <taxon>Bacteria</taxon>
        <taxon>Pseudomonadati</taxon>
        <taxon>Myxococcota</taxon>
        <taxon>Myxococcia</taxon>
        <taxon>Myxococcales</taxon>
        <taxon>Sorangiineae</taxon>
        <taxon>Pendulisporaceae</taxon>
        <taxon>Pendulispora</taxon>
    </lineage>
</organism>
<reference evidence="8" key="1">
    <citation type="submission" date="2021-12" db="EMBL/GenBank/DDBJ databases">
        <title>Discovery of the Pendulisporaceae a myxobacterial family with distinct sporulation behavior and unique specialized metabolism.</title>
        <authorList>
            <person name="Garcia R."/>
            <person name="Popoff A."/>
            <person name="Bader C.D."/>
            <person name="Loehr J."/>
            <person name="Walesch S."/>
            <person name="Walt C."/>
            <person name="Boldt J."/>
            <person name="Bunk B."/>
            <person name="Haeckl F.J.F.P.J."/>
            <person name="Gunesch A.P."/>
            <person name="Birkelbach J."/>
            <person name="Nuebel U."/>
            <person name="Pietschmann T."/>
            <person name="Bach T."/>
            <person name="Mueller R."/>
        </authorList>
    </citation>
    <scope>NUCLEOTIDE SEQUENCE</scope>
    <source>
        <strain evidence="8">MSr11367</strain>
    </source>
</reference>
<keyword evidence="3 8" id="KW-0418">Kinase</keyword>
<evidence type="ECO:0000259" key="7">
    <source>
        <dbReference type="PROSITE" id="PS50011"/>
    </source>
</evidence>
<feature type="binding site" evidence="5">
    <location>
        <position position="251"/>
    </location>
    <ligand>
        <name>ATP</name>
        <dbReference type="ChEBI" id="CHEBI:30616"/>
    </ligand>
</feature>
<protein>
    <submittedName>
        <fullName evidence="8">Serine/threonine protein kinase</fullName>
    </submittedName>
</protein>
<feature type="transmembrane region" description="Helical" evidence="6">
    <location>
        <begin position="151"/>
        <end position="170"/>
    </location>
</feature>
<dbReference type="Gene3D" id="3.30.200.20">
    <property type="entry name" value="Phosphorylase Kinase, domain 1"/>
    <property type="match status" value="1"/>
</dbReference>
<feature type="transmembrane region" description="Helical" evidence="6">
    <location>
        <begin position="182"/>
        <end position="209"/>
    </location>
</feature>
<feature type="transmembrane region" description="Helical" evidence="6">
    <location>
        <begin position="79"/>
        <end position="99"/>
    </location>
</feature>
<dbReference type="InterPro" id="IPR008271">
    <property type="entry name" value="Ser/Thr_kinase_AS"/>
</dbReference>
<evidence type="ECO:0000256" key="6">
    <source>
        <dbReference type="SAM" id="Phobius"/>
    </source>
</evidence>
<evidence type="ECO:0000313" key="8">
    <source>
        <dbReference type="EMBL" id="WXB06682.1"/>
    </source>
</evidence>
<evidence type="ECO:0000256" key="1">
    <source>
        <dbReference type="ARBA" id="ARBA00022679"/>
    </source>
</evidence>
<keyword evidence="9" id="KW-1185">Reference proteome</keyword>
<dbReference type="PROSITE" id="PS00107">
    <property type="entry name" value="PROTEIN_KINASE_ATP"/>
    <property type="match status" value="1"/>
</dbReference>
<evidence type="ECO:0000256" key="5">
    <source>
        <dbReference type="PROSITE-ProRule" id="PRU10141"/>
    </source>
</evidence>
<dbReference type="CDD" id="cd14014">
    <property type="entry name" value="STKc_PknB_like"/>
    <property type="match status" value="1"/>
</dbReference>
<feature type="transmembrane region" description="Helical" evidence="6">
    <location>
        <begin position="119"/>
        <end position="139"/>
    </location>
</feature>
<name>A0ABZ2L6X1_9BACT</name>
<keyword evidence="4 5" id="KW-0067">ATP-binding</keyword>
<dbReference type="RefSeq" id="WP_394836338.1">
    <property type="nucleotide sequence ID" value="NZ_CP089929.1"/>
</dbReference>
<dbReference type="PANTHER" id="PTHR43289">
    <property type="entry name" value="MITOGEN-ACTIVATED PROTEIN KINASE KINASE KINASE 20-RELATED"/>
    <property type="match status" value="1"/>
</dbReference>
<keyword evidence="6" id="KW-1133">Transmembrane helix</keyword>
<keyword evidence="2 5" id="KW-0547">Nucleotide-binding</keyword>
<evidence type="ECO:0000256" key="4">
    <source>
        <dbReference type="ARBA" id="ARBA00022840"/>
    </source>
</evidence>
<dbReference type="GO" id="GO:0004674">
    <property type="term" value="F:protein serine/threonine kinase activity"/>
    <property type="evidence" value="ECO:0007669"/>
    <property type="project" value="UniProtKB-KW"/>
</dbReference>
<dbReference type="Proteomes" id="UP001374803">
    <property type="component" value="Chromosome"/>
</dbReference>
<dbReference type="PROSITE" id="PS00108">
    <property type="entry name" value="PROTEIN_KINASE_ST"/>
    <property type="match status" value="1"/>
</dbReference>
<feature type="transmembrane region" description="Helical" evidence="6">
    <location>
        <begin position="49"/>
        <end position="67"/>
    </location>
</feature>
<evidence type="ECO:0000256" key="3">
    <source>
        <dbReference type="ARBA" id="ARBA00022777"/>
    </source>
</evidence>